<feature type="compositionally biased region" description="Basic and acidic residues" evidence="1">
    <location>
        <begin position="17"/>
        <end position="29"/>
    </location>
</feature>
<evidence type="ECO:0000313" key="3">
    <source>
        <dbReference type="Proteomes" id="UP000298327"/>
    </source>
</evidence>
<dbReference type="Proteomes" id="UP000298327">
    <property type="component" value="Unassembled WGS sequence"/>
</dbReference>
<gene>
    <name evidence="2" type="ORF">EVG20_g5249</name>
</gene>
<evidence type="ECO:0000313" key="2">
    <source>
        <dbReference type="EMBL" id="TFY65840.1"/>
    </source>
</evidence>
<protein>
    <submittedName>
        <fullName evidence="2">Uncharacterized protein</fullName>
    </submittedName>
</protein>
<proteinExistence type="predicted"/>
<organism evidence="2 3">
    <name type="scientific">Dentipellis fragilis</name>
    <dbReference type="NCBI Taxonomy" id="205917"/>
    <lineage>
        <taxon>Eukaryota</taxon>
        <taxon>Fungi</taxon>
        <taxon>Dikarya</taxon>
        <taxon>Basidiomycota</taxon>
        <taxon>Agaricomycotina</taxon>
        <taxon>Agaricomycetes</taxon>
        <taxon>Russulales</taxon>
        <taxon>Hericiaceae</taxon>
        <taxon>Dentipellis</taxon>
    </lineage>
</organism>
<feature type="region of interest" description="Disordered" evidence="1">
    <location>
        <begin position="1"/>
        <end position="43"/>
    </location>
</feature>
<evidence type="ECO:0000256" key="1">
    <source>
        <dbReference type="SAM" id="MobiDB-lite"/>
    </source>
</evidence>
<name>A0A4Y9YVS4_9AGAM</name>
<sequence>MRALAARARPFASDVQTRTDKQPPKHGRADPTQGRGSDPRSLARTLLAPHGFSALSRAIHRAPLPPRSAQAPKPACARVAVPFQFPSPYASTCTAVLARLAVAVTARRFRVSSRDVWARARLWTPMSMSMSS</sequence>
<keyword evidence="3" id="KW-1185">Reference proteome</keyword>
<reference evidence="2 3" key="1">
    <citation type="submission" date="2019-02" db="EMBL/GenBank/DDBJ databases">
        <title>Genome sequencing of the rare red list fungi Dentipellis fragilis.</title>
        <authorList>
            <person name="Buettner E."/>
            <person name="Kellner H."/>
        </authorList>
    </citation>
    <scope>NUCLEOTIDE SEQUENCE [LARGE SCALE GENOMIC DNA]</scope>
    <source>
        <strain evidence="2 3">DSM 105465</strain>
    </source>
</reference>
<dbReference type="EMBL" id="SEOQ01000303">
    <property type="protein sequence ID" value="TFY65840.1"/>
    <property type="molecule type" value="Genomic_DNA"/>
</dbReference>
<dbReference type="AlphaFoldDB" id="A0A4Y9YVS4"/>
<comment type="caution">
    <text evidence="2">The sequence shown here is derived from an EMBL/GenBank/DDBJ whole genome shotgun (WGS) entry which is preliminary data.</text>
</comment>
<accession>A0A4Y9YVS4</accession>